<dbReference type="Pfam" id="PF07617">
    <property type="entry name" value="DUF1579"/>
    <property type="match status" value="1"/>
</dbReference>
<sequence>MRFTAGVLFAICSVAALGQQPSIQPADALNKLAFMQGNWIGKQNFNTDGGPATVGDATDRIELGIAGKYLCEMLSTTLPGRKPTDTRHFISYDKQTGKYTAWWFNDTSYHPTQFSGDLTGNKLVLMSDASALGPVLRATYENPTPDKLTFQVEMKNGDKWTSLFLTTYTKDAAPAH</sequence>
<evidence type="ECO:0000313" key="2">
    <source>
        <dbReference type="Proteomes" id="UP001059380"/>
    </source>
</evidence>
<dbReference type="AlphaFoldDB" id="A0A9J7BKN7"/>
<accession>A0A9J7BKN7</accession>
<dbReference type="RefSeq" id="WP_260792549.1">
    <property type="nucleotide sequence ID" value="NZ_CP093313.1"/>
</dbReference>
<gene>
    <name evidence="1" type="ORF">MOP44_21920</name>
</gene>
<reference evidence="1" key="1">
    <citation type="submission" date="2021-04" db="EMBL/GenBank/DDBJ databases">
        <title>Phylogenetic analysis of Acidobacteriaceae.</title>
        <authorList>
            <person name="Qiu L."/>
            <person name="Zhang Q."/>
        </authorList>
    </citation>
    <scope>NUCLEOTIDE SEQUENCE</scope>
    <source>
        <strain evidence="1">DSM 25168</strain>
    </source>
</reference>
<dbReference type="InterPro" id="IPR011473">
    <property type="entry name" value="DUF1579"/>
</dbReference>
<protein>
    <submittedName>
        <fullName evidence="1">DUF1579 family protein</fullName>
    </submittedName>
</protein>
<keyword evidence="2" id="KW-1185">Reference proteome</keyword>
<dbReference type="EMBL" id="CP093313">
    <property type="protein sequence ID" value="UWZ83215.1"/>
    <property type="molecule type" value="Genomic_DNA"/>
</dbReference>
<dbReference type="Proteomes" id="UP001059380">
    <property type="component" value="Chromosome"/>
</dbReference>
<evidence type="ECO:0000313" key="1">
    <source>
        <dbReference type="EMBL" id="UWZ83215.1"/>
    </source>
</evidence>
<name>A0A9J7BKN7_9BACT</name>
<dbReference type="KEGG" id="orp:MOP44_21920"/>
<proteinExistence type="predicted"/>
<organism evidence="1 2">
    <name type="scientific">Occallatibacter riparius</name>
    <dbReference type="NCBI Taxonomy" id="1002689"/>
    <lineage>
        <taxon>Bacteria</taxon>
        <taxon>Pseudomonadati</taxon>
        <taxon>Acidobacteriota</taxon>
        <taxon>Terriglobia</taxon>
        <taxon>Terriglobales</taxon>
        <taxon>Acidobacteriaceae</taxon>
        <taxon>Occallatibacter</taxon>
    </lineage>
</organism>